<evidence type="ECO:0000313" key="1">
    <source>
        <dbReference type="EMBL" id="KUK05364.1"/>
    </source>
</evidence>
<dbReference type="Proteomes" id="UP000054015">
    <property type="component" value="Unassembled WGS sequence"/>
</dbReference>
<dbReference type="EMBL" id="LGEX01000134">
    <property type="protein sequence ID" value="KUK05364.1"/>
    <property type="molecule type" value="Genomic_DNA"/>
</dbReference>
<dbReference type="PATRIC" id="fig|2234.7.peg.867"/>
<protein>
    <submittedName>
        <fullName evidence="1">Uncharacterized protein</fullName>
    </submittedName>
</protein>
<reference evidence="2" key="1">
    <citation type="journal article" date="2015" name="MBio">
        <title>Genome-Resolved Metagenomic Analysis Reveals Roles for Candidate Phyla and Other Microbial Community Members in Biogeochemical Transformations in Oil Reservoirs.</title>
        <authorList>
            <person name="Hu P."/>
            <person name="Tom L."/>
            <person name="Singh A."/>
            <person name="Thomas B.C."/>
            <person name="Baker B.J."/>
            <person name="Piceno Y.M."/>
            <person name="Andersen G.L."/>
            <person name="Banfield J.F."/>
        </authorList>
    </citation>
    <scope>NUCLEOTIDE SEQUENCE [LARGE SCALE GENOMIC DNA]</scope>
</reference>
<gene>
    <name evidence="1" type="ORF">XD48_2399</name>
</gene>
<sequence>LIPPFNPTFPQYLSIVTIARLISKRFKYMKGLLNQGGGGLADAVAFPPPKKWEDLYSGR</sequence>
<proteinExistence type="predicted"/>
<comment type="caution">
    <text evidence="1">The sequence shown here is derived from an EMBL/GenBank/DDBJ whole genome shotgun (WGS) entry which is preliminary data.</text>
</comment>
<dbReference type="AlphaFoldDB" id="A0A117KTP5"/>
<accession>A0A117KTP5</accession>
<name>A0A117KTP5_ARCFL</name>
<feature type="non-terminal residue" evidence="1">
    <location>
        <position position="1"/>
    </location>
</feature>
<evidence type="ECO:0000313" key="2">
    <source>
        <dbReference type="Proteomes" id="UP000054015"/>
    </source>
</evidence>
<organism evidence="1 2">
    <name type="scientific">Archaeoglobus fulgidus</name>
    <dbReference type="NCBI Taxonomy" id="2234"/>
    <lineage>
        <taxon>Archaea</taxon>
        <taxon>Methanobacteriati</taxon>
        <taxon>Methanobacteriota</taxon>
        <taxon>Archaeoglobi</taxon>
        <taxon>Archaeoglobales</taxon>
        <taxon>Archaeoglobaceae</taxon>
        <taxon>Archaeoglobus</taxon>
    </lineage>
</organism>